<dbReference type="HOGENOM" id="CLU_997307_0_0_6"/>
<name>A0A0U1QTE5_YERP3</name>
<sequence>MFKIKDTTFNSWGESLNEAETILPAYFSFGEIIPIISRIYDADNKSDKIQRGNEALGKLFPPQTLALLSVDLYPKFSALSDSHAQIRETVEAYCLGHYRAAITTLLPCIEHAIKALGVRLDIAEPENISTKFLLEIIKKSLKSYICDYVYRDYDWVPQEVSNNDFFNNFDERYQIISNGRNYIQNHLYQNTGKYIGISQLNRHSILHGFMTKYHEQSNYLRLINLLNNICFMLTMSGEAVSLMLREETSNCSAFNRYLLMLERVGSIRAKYLDLHGICR</sequence>
<dbReference type="AlphaFoldDB" id="A0A0U1QTE5"/>
<accession>A0A0U1QTE5</accession>
<dbReference type="Proteomes" id="UP000002412">
    <property type="component" value="Plasmid p_153kb"/>
</dbReference>
<evidence type="ECO:0000313" key="2">
    <source>
        <dbReference type="Proteomes" id="UP000002412"/>
    </source>
</evidence>
<dbReference type="EMBL" id="CP000719">
    <property type="protein sequence ID" value="ABS45654.1"/>
    <property type="molecule type" value="Genomic_DNA"/>
</dbReference>
<proteinExistence type="predicted"/>
<dbReference type="RefSeq" id="WP_011988498.1">
    <property type="nucleotide sequence ID" value="NC_009705.1"/>
</dbReference>
<organism evidence="1 2">
    <name type="scientific">Yersinia pseudotuberculosis serotype O:1b (strain IP 31758)</name>
    <dbReference type="NCBI Taxonomy" id="349747"/>
    <lineage>
        <taxon>Bacteria</taxon>
        <taxon>Pseudomonadati</taxon>
        <taxon>Pseudomonadota</taxon>
        <taxon>Gammaproteobacteria</taxon>
        <taxon>Enterobacterales</taxon>
        <taxon>Yersiniaceae</taxon>
        <taxon>Yersinia</taxon>
    </lineage>
</organism>
<geneLocation type="plasmid" evidence="2">
    <name>plasmid_153kb</name>
</geneLocation>
<reference evidence="1 2" key="1">
    <citation type="journal article" date="2007" name="PLoS Genet.">
        <title>The complete genome sequence of Yersinia pseudotuberculosis IP31758, the causative agent of Far East scarlet-like fever.</title>
        <authorList>
            <person name="Eppinger M."/>
            <person name="Rosovitz M.J."/>
            <person name="Fricke W.F."/>
            <person name="Rasko D.A."/>
            <person name="Kokorina G."/>
            <person name="Fayolle C."/>
            <person name="Lindler L.E."/>
            <person name="Carniel E."/>
            <person name="Ravel J."/>
        </authorList>
    </citation>
    <scope>NUCLEOTIDE SEQUENCE [LARGE SCALE GENOMIC DNA]</scope>
    <source>
        <strain evidence="1 2">IP 31758</strain>
        <plasmid evidence="2">Plasmid plasmid_153kb</plasmid>
    </source>
</reference>
<keyword evidence="1" id="KW-0614">Plasmid</keyword>
<evidence type="ECO:0000313" key="1">
    <source>
        <dbReference type="EMBL" id="ABS45654.1"/>
    </source>
</evidence>
<gene>
    <name evidence="1" type="ordered locus">YpsIP31758_B0128</name>
</gene>
<dbReference type="KEGG" id="ypi:YpsIP31758_B0128"/>
<protein>
    <submittedName>
        <fullName evidence="1">Uncharacterized protein</fullName>
    </submittedName>
</protein>